<dbReference type="OrthoDB" id="1000417at2"/>
<dbReference type="Pfam" id="PF18096">
    <property type="entry name" value="Thump_like"/>
    <property type="match status" value="1"/>
</dbReference>
<reference evidence="3 4" key="1">
    <citation type="submission" date="2018-03" db="EMBL/GenBank/DDBJ databases">
        <title>Genomic Encyclopedia of Archaeal and Bacterial Type Strains, Phase II (KMG-II): from individual species to whole genera.</title>
        <authorList>
            <person name="Goeker M."/>
        </authorList>
    </citation>
    <scope>NUCLEOTIDE SEQUENCE [LARGE SCALE GENOMIC DNA]</scope>
    <source>
        <strain evidence="3 4">DSM 100214</strain>
    </source>
</reference>
<dbReference type="InterPro" id="IPR041497">
    <property type="entry name" value="Thump-like"/>
</dbReference>
<feature type="domain" description="PG-1098 ferredoxin-like" evidence="2">
    <location>
        <begin position="278"/>
        <end position="321"/>
    </location>
</feature>
<dbReference type="Pfam" id="PF22013">
    <property type="entry name" value="PG_1098_Fer"/>
    <property type="match status" value="1"/>
</dbReference>
<dbReference type="AlphaFoldDB" id="A0A2V3PPR4"/>
<dbReference type="Proteomes" id="UP000247973">
    <property type="component" value="Unassembled WGS sequence"/>
</dbReference>
<dbReference type="EMBL" id="QICL01000008">
    <property type="protein sequence ID" value="PXV65102.1"/>
    <property type="molecule type" value="Genomic_DNA"/>
</dbReference>
<dbReference type="RefSeq" id="WP_110310371.1">
    <property type="nucleotide sequence ID" value="NZ_QICL01000008.1"/>
</dbReference>
<name>A0A2V3PPR4_9BACT</name>
<dbReference type="SUPFAM" id="SSF53335">
    <property type="entry name" value="S-adenosyl-L-methionine-dependent methyltransferases"/>
    <property type="match status" value="1"/>
</dbReference>
<evidence type="ECO:0000313" key="4">
    <source>
        <dbReference type="Proteomes" id="UP000247973"/>
    </source>
</evidence>
<protein>
    <submittedName>
        <fullName evidence="3">Uncharacterized protein</fullName>
    </submittedName>
</protein>
<proteinExistence type="predicted"/>
<dbReference type="InterPro" id="IPR054168">
    <property type="entry name" value="PG_1098_Fer"/>
</dbReference>
<dbReference type="Gene3D" id="3.40.50.150">
    <property type="entry name" value="Vaccinia Virus protein VP39"/>
    <property type="match status" value="1"/>
</dbReference>
<sequence>MIHIDQQTKQFIAQHESDDIRQLALKAKSYPEIDMPMAIQQIAGRQIAKYKIPYWYRHEDIIYPRHLSMEQCSSEITALYKASLCKGDTLVDLTGGLGVDFSFMAKDRKQACYVETQSELVELSKRNFNTLKLDYAEIRKEDAVSFLNSFDQIADTIFIDPARRNDTGKKTVLIEDCTPNLIEIDELLNSKAKRIVIKLSPMLDITLALGSLSNVTEVHIISVNNECKELLFIKESSQKETQLICVNLLTHRDNESFTFTKAVESSSCISHTDITGKYLYEPNSSILKAGAYRSVALKYNLKKLHPNSHLYTSDNLESDFPGRKFEIKELISPNKKEIKVHFKDIRQANIATRNYPFSVADIRRQTKLKEGGTDYIFATTLANEKKVLILCQKVPD</sequence>
<comment type="caution">
    <text evidence="3">The sequence shown here is derived from an EMBL/GenBank/DDBJ whole genome shotgun (WGS) entry which is preliminary data.</text>
</comment>
<accession>A0A2V3PPR4</accession>
<dbReference type="InterPro" id="IPR029063">
    <property type="entry name" value="SAM-dependent_MTases_sf"/>
</dbReference>
<evidence type="ECO:0000259" key="2">
    <source>
        <dbReference type="Pfam" id="PF22013"/>
    </source>
</evidence>
<gene>
    <name evidence="3" type="ORF">CLV62_108100</name>
</gene>
<organism evidence="3 4">
    <name type="scientific">Dysgonomonas alginatilytica</name>
    <dbReference type="NCBI Taxonomy" id="1605892"/>
    <lineage>
        <taxon>Bacteria</taxon>
        <taxon>Pseudomonadati</taxon>
        <taxon>Bacteroidota</taxon>
        <taxon>Bacteroidia</taxon>
        <taxon>Bacteroidales</taxon>
        <taxon>Dysgonomonadaceae</taxon>
        <taxon>Dysgonomonas</taxon>
    </lineage>
</organism>
<keyword evidence="4" id="KW-1185">Reference proteome</keyword>
<feature type="domain" description="THUMP-like" evidence="1">
    <location>
        <begin position="322"/>
        <end position="393"/>
    </location>
</feature>
<dbReference type="Gene3D" id="1.10.10.1110">
    <property type="entry name" value="Methyltransferase PG1098, N-terminal domain"/>
    <property type="match status" value="1"/>
</dbReference>
<evidence type="ECO:0000313" key="3">
    <source>
        <dbReference type="EMBL" id="PXV65102.1"/>
    </source>
</evidence>
<evidence type="ECO:0000259" key="1">
    <source>
        <dbReference type="Pfam" id="PF18096"/>
    </source>
</evidence>